<gene>
    <name evidence="1" type="ORF">DFP90_102211</name>
</gene>
<sequence length="38" mass="4497">MTENQMDKTDPTDEAGFDFHAIITVYRHRKLSPFRRDG</sequence>
<protein>
    <submittedName>
        <fullName evidence="1">Uncharacterized protein</fullName>
    </submittedName>
</protein>
<dbReference type="EMBL" id="QRDW01000002">
    <property type="protein sequence ID" value="RED52193.1"/>
    <property type="molecule type" value="Genomic_DNA"/>
</dbReference>
<dbReference type="Proteomes" id="UP000256845">
    <property type="component" value="Unassembled WGS sequence"/>
</dbReference>
<organism evidence="1 2">
    <name type="scientific">Aestuariispira insulae</name>
    <dbReference type="NCBI Taxonomy" id="1461337"/>
    <lineage>
        <taxon>Bacteria</taxon>
        <taxon>Pseudomonadati</taxon>
        <taxon>Pseudomonadota</taxon>
        <taxon>Alphaproteobacteria</taxon>
        <taxon>Rhodospirillales</taxon>
        <taxon>Kiloniellaceae</taxon>
        <taxon>Aestuariispira</taxon>
    </lineage>
</organism>
<accession>A0A3D9HRQ4</accession>
<reference evidence="1 2" key="1">
    <citation type="submission" date="2018-07" db="EMBL/GenBank/DDBJ databases">
        <title>Genomic Encyclopedia of Type Strains, Phase III (KMG-III): the genomes of soil and plant-associated and newly described type strains.</title>
        <authorList>
            <person name="Whitman W."/>
        </authorList>
    </citation>
    <scope>NUCLEOTIDE SEQUENCE [LARGE SCALE GENOMIC DNA]</scope>
    <source>
        <strain evidence="1 2">CECT 8488</strain>
    </source>
</reference>
<name>A0A3D9HRQ4_9PROT</name>
<dbReference type="AlphaFoldDB" id="A0A3D9HRQ4"/>
<proteinExistence type="predicted"/>
<evidence type="ECO:0000313" key="1">
    <source>
        <dbReference type="EMBL" id="RED52193.1"/>
    </source>
</evidence>
<comment type="caution">
    <text evidence="1">The sequence shown here is derived from an EMBL/GenBank/DDBJ whole genome shotgun (WGS) entry which is preliminary data.</text>
</comment>
<keyword evidence="2" id="KW-1185">Reference proteome</keyword>
<evidence type="ECO:0000313" key="2">
    <source>
        <dbReference type="Proteomes" id="UP000256845"/>
    </source>
</evidence>